<dbReference type="Proteomes" id="UP001240589">
    <property type="component" value="Unassembled WGS sequence"/>
</dbReference>
<protein>
    <submittedName>
        <fullName evidence="11">Chloride channel protein</fullName>
    </submittedName>
</protein>
<dbReference type="Pfam" id="PF00654">
    <property type="entry name" value="Voltage_CLC"/>
    <property type="match status" value="1"/>
</dbReference>
<keyword evidence="6 10" id="KW-0472">Membrane</keyword>
<evidence type="ECO:0000256" key="6">
    <source>
        <dbReference type="ARBA" id="ARBA00023136"/>
    </source>
</evidence>
<feature type="transmembrane region" description="Helical" evidence="10">
    <location>
        <begin position="7"/>
        <end position="25"/>
    </location>
</feature>
<evidence type="ECO:0000256" key="3">
    <source>
        <dbReference type="ARBA" id="ARBA00022692"/>
    </source>
</evidence>
<evidence type="ECO:0000256" key="1">
    <source>
        <dbReference type="ARBA" id="ARBA00004141"/>
    </source>
</evidence>
<dbReference type="EMBL" id="JASPBL010000089">
    <property type="protein sequence ID" value="MDK8362773.1"/>
    <property type="molecule type" value="Genomic_DNA"/>
</dbReference>
<evidence type="ECO:0000256" key="8">
    <source>
        <dbReference type="ARBA" id="ARBA00023214"/>
    </source>
</evidence>
<feature type="transmembrane region" description="Helical" evidence="10">
    <location>
        <begin position="61"/>
        <end position="78"/>
    </location>
</feature>
<dbReference type="RefSeq" id="WP_285046070.1">
    <property type="nucleotide sequence ID" value="NZ_JASOLC010000025.1"/>
</dbReference>
<evidence type="ECO:0000256" key="10">
    <source>
        <dbReference type="SAM" id="Phobius"/>
    </source>
</evidence>
<dbReference type="InterPro" id="IPR050368">
    <property type="entry name" value="ClC-type_chloride_channel"/>
</dbReference>
<dbReference type="CDD" id="cd01033">
    <property type="entry name" value="ClC_like"/>
    <property type="match status" value="1"/>
</dbReference>
<evidence type="ECO:0000256" key="4">
    <source>
        <dbReference type="ARBA" id="ARBA00022989"/>
    </source>
</evidence>
<dbReference type="InterPro" id="IPR001807">
    <property type="entry name" value="ClC"/>
</dbReference>
<evidence type="ECO:0000256" key="9">
    <source>
        <dbReference type="ARBA" id="ARBA00023303"/>
    </source>
</evidence>
<accession>A0AAW6ZHX4</accession>
<dbReference type="PANTHER" id="PTHR43427:SF6">
    <property type="entry name" value="CHLORIDE CHANNEL PROTEIN CLC-E"/>
    <property type="match status" value="1"/>
</dbReference>
<dbReference type="InterPro" id="IPR014743">
    <property type="entry name" value="Cl-channel_core"/>
</dbReference>
<keyword evidence="5" id="KW-0406">Ion transport</keyword>
<feature type="transmembrane region" description="Helical" evidence="10">
    <location>
        <begin position="354"/>
        <end position="376"/>
    </location>
</feature>
<keyword evidence="7" id="KW-0869">Chloride channel</keyword>
<feature type="transmembrane region" description="Helical" evidence="10">
    <location>
        <begin position="261"/>
        <end position="280"/>
    </location>
</feature>
<feature type="transmembrane region" description="Helical" evidence="10">
    <location>
        <begin position="188"/>
        <end position="206"/>
    </location>
</feature>
<reference evidence="11" key="1">
    <citation type="submission" date="2023-05" db="EMBL/GenBank/DDBJ databases">
        <title>Genomic Catalog of Human Bladder Bacteria.</title>
        <authorList>
            <person name="Du J."/>
        </authorList>
    </citation>
    <scope>NUCLEOTIDE SEQUENCE</scope>
    <source>
        <strain evidence="11">UMB7974B</strain>
    </source>
</reference>
<evidence type="ECO:0000256" key="5">
    <source>
        <dbReference type="ARBA" id="ARBA00023065"/>
    </source>
</evidence>
<evidence type="ECO:0000313" key="12">
    <source>
        <dbReference type="Proteomes" id="UP001240589"/>
    </source>
</evidence>
<evidence type="ECO:0000256" key="2">
    <source>
        <dbReference type="ARBA" id="ARBA00022448"/>
    </source>
</evidence>
<feature type="transmembrane region" description="Helical" evidence="10">
    <location>
        <begin position="309"/>
        <end position="342"/>
    </location>
</feature>
<comment type="subcellular location">
    <subcellularLocation>
        <location evidence="1">Membrane</location>
        <topology evidence="1">Multi-pass membrane protein</topology>
    </subcellularLocation>
</comment>
<name>A0AAW6ZHX4_NEIMU</name>
<organism evidence="11 12">
    <name type="scientific">Neisseria mucosa</name>
    <dbReference type="NCBI Taxonomy" id="488"/>
    <lineage>
        <taxon>Bacteria</taxon>
        <taxon>Pseudomonadati</taxon>
        <taxon>Pseudomonadota</taxon>
        <taxon>Betaproteobacteria</taxon>
        <taxon>Neisseriales</taxon>
        <taxon>Neisseriaceae</taxon>
        <taxon>Neisseria</taxon>
    </lineage>
</organism>
<sequence>MKHTHKLWIALILTGIVGGMVGIALTELMHFIQHTAYGYGAGGGHVSFREGVVQTSSERRILVLILCGVAVGFGWWSIKRFGRPQIEIKAALKQPLQVLPFLTTVSHALLQIITVGLGSPLGREVAPREMTAAFASVGGRRLGLDEDDTRLLLACASGAGLAAVYNVPLASTLFILEAMLGIWTQQAAAAALLTSVTATAVARIGLGDVQQYHPAHLDVNIPLLWFAAAIGPVLGTTAVWFQRSAKKFPFLKRNDPKIIPLAIALFAFIGIVSVWFPEILGNGKAGNQLTFGGMTDWRYSLEMTAVKWFVVLLALAAGAYGGLITPSMMLGSTIAFAAAAAWNTFFPAMSSESAAVIGAAAFLGVSLKMPLTAIVFILELTYAPAALLMPLCITMAGAVATARKMGADSHLKCNFP</sequence>
<dbReference type="PANTHER" id="PTHR43427">
    <property type="entry name" value="CHLORIDE CHANNEL PROTEIN CLC-E"/>
    <property type="match status" value="1"/>
</dbReference>
<feature type="transmembrane region" description="Helical" evidence="10">
    <location>
        <begin position="151"/>
        <end position="176"/>
    </location>
</feature>
<feature type="transmembrane region" description="Helical" evidence="10">
    <location>
        <begin position="382"/>
        <end position="402"/>
    </location>
</feature>
<keyword evidence="9" id="KW-0407">Ion channel</keyword>
<dbReference type="GO" id="GO:0034707">
    <property type="term" value="C:chloride channel complex"/>
    <property type="evidence" value="ECO:0007669"/>
    <property type="project" value="UniProtKB-KW"/>
</dbReference>
<comment type="caution">
    <text evidence="11">The sequence shown here is derived from an EMBL/GenBank/DDBJ whole genome shotgun (WGS) entry which is preliminary data.</text>
</comment>
<dbReference type="AlphaFoldDB" id="A0AAW6ZHX4"/>
<dbReference type="SUPFAM" id="SSF81340">
    <property type="entry name" value="Clc chloride channel"/>
    <property type="match status" value="1"/>
</dbReference>
<keyword evidence="4 10" id="KW-1133">Transmembrane helix</keyword>
<keyword evidence="3 10" id="KW-0812">Transmembrane</keyword>
<dbReference type="GO" id="GO:0005254">
    <property type="term" value="F:chloride channel activity"/>
    <property type="evidence" value="ECO:0007669"/>
    <property type="project" value="UniProtKB-KW"/>
</dbReference>
<feature type="transmembrane region" description="Helical" evidence="10">
    <location>
        <begin position="221"/>
        <end position="241"/>
    </location>
</feature>
<gene>
    <name evidence="11" type="ORF">QP792_11435</name>
</gene>
<evidence type="ECO:0000313" key="11">
    <source>
        <dbReference type="EMBL" id="MDK8362773.1"/>
    </source>
</evidence>
<proteinExistence type="predicted"/>
<keyword evidence="2" id="KW-0813">Transport</keyword>
<keyword evidence="8" id="KW-0868">Chloride</keyword>
<evidence type="ECO:0000256" key="7">
    <source>
        <dbReference type="ARBA" id="ARBA00023173"/>
    </source>
</evidence>
<dbReference type="PRINTS" id="PR00762">
    <property type="entry name" value="CLCHANNEL"/>
</dbReference>
<dbReference type="Gene3D" id="1.10.3080.10">
    <property type="entry name" value="Clc chloride channel"/>
    <property type="match status" value="1"/>
</dbReference>